<organism evidence="2 3">
    <name type="scientific">Luteibacter yeojuensis</name>
    <dbReference type="NCBI Taxonomy" id="345309"/>
    <lineage>
        <taxon>Bacteria</taxon>
        <taxon>Pseudomonadati</taxon>
        <taxon>Pseudomonadota</taxon>
        <taxon>Gammaproteobacteria</taxon>
        <taxon>Lysobacterales</taxon>
        <taxon>Rhodanobacteraceae</taxon>
        <taxon>Luteibacter</taxon>
    </lineage>
</organism>
<evidence type="ECO:0000313" key="3">
    <source>
        <dbReference type="Proteomes" id="UP000033651"/>
    </source>
</evidence>
<feature type="chain" id="PRO_5002463099" description="DUF3352 domain-containing protein" evidence="1">
    <location>
        <begin position="19"/>
        <end position="582"/>
    </location>
</feature>
<dbReference type="PROSITE" id="PS51257">
    <property type="entry name" value="PROKAR_LIPOPROTEIN"/>
    <property type="match status" value="1"/>
</dbReference>
<accession>A0A0F3K9D4</accession>
<name>A0A0F3K9D4_9GAMM</name>
<dbReference type="RefSeq" id="WP_045831088.1">
    <property type="nucleotide sequence ID" value="NZ_JZRB01000053.1"/>
</dbReference>
<keyword evidence="1" id="KW-0732">Signal</keyword>
<proteinExistence type="predicted"/>
<gene>
    <name evidence="2" type="ORF">VI08_18360</name>
</gene>
<dbReference type="EMBL" id="JZRB01000053">
    <property type="protein sequence ID" value="KJV26694.1"/>
    <property type="molecule type" value="Genomic_DNA"/>
</dbReference>
<dbReference type="AlphaFoldDB" id="A0A0F3K9D4"/>
<sequence>MRPTKRLLALGVASVLLAACGHKDKDAPLAFVPADTPYVVASLDTLDDDAYQAVLAQLNQEAPGQVAQMKSYAQEFDAKGNADAARLLRALVAEMDGKNAETIVKNLGVDLKTGSAIYGVGLSPVVRASLADPAAWDAFVGRLETAYGKKLDTADAGGQAYRHVALGDSGTQLIIATVGKNAVAALLPADAAQPLVRQALGVDRPDKNLQDDGRLADLAKDKGYKDYVVGQVDLTRLLPLVAAGKDPLFATFLKHQSQKTGEPAPQIPASCQEEATRVAARVPSFSFGYTKLDLHHVEQRVDVALASDITSAFSGLKVELPGLGSDATGSFDVSLALPVEQLRTFFTAQSEAVAAKPFACPAFASLNDSFAKMGSTMQQAAIPPFGDIRGVRIVVDSYKPGAPGAALPQVNGRVVLATRNPAGLLAMSQAVLGGEFKLAADGKPAALPANLTQSLGMPAWAAMNGQAIAIGLGDGEDAKLDDLLMGSTGDAGRLARLHLNGDMYRTWVDIMSDKAQAYASAMAEAAAADGAPDSQAADTATAQRSKAQFDAMKAQAARVVQVGGEAHMEEKGLVISGAVEYK</sequence>
<dbReference type="Proteomes" id="UP000033651">
    <property type="component" value="Unassembled WGS sequence"/>
</dbReference>
<keyword evidence="3" id="KW-1185">Reference proteome</keyword>
<reference evidence="2 3" key="1">
    <citation type="submission" date="2015-03" db="EMBL/GenBank/DDBJ databases">
        <title>Draft genome sequence of Luteibacter yeojuensis strain SU11.</title>
        <authorList>
            <person name="Sulaiman J."/>
            <person name="Priya K."/>
            <person name="Chan K.-G."/>
        </authorList>
    </citation>
    <scope>NUCLEOTIDE SEQUENCE [LARGE SCALE GENOMIC DNA]</scope>
    <source>
        <strain evidence="2 3">SU11</strain>
    </source>
</reference>
<evidence type="ECO:0000313" key="2">
    <source>
        <dbReference type="EMBL" id="KJV26694.1"/>
    </source>
</evidence>
<feature type="signal peptide" evidence="1">
    <location>
        <begin position="1"/>
        <end position="18"/>
    </location>
</feature>
<comment type="caution">
    <text evidence="2">The sequence shown here is derived from an EMBL/GenBank/DDBJ whole genome shotgun (WGS) entry which is preliminary data.</text>
</comment>
<evidence type="ECO:0008006" key="4">
    <source>
        <dbReference type="Google" id="ProtNLM"/>
    </source>
</evidence>
<dbReference type="PATRIC" id="fig|345309.4.peg.3480"/>
<protein>
    <recommendedName>
        <fullName evidence="4">DUF3352 domain-containing protein</fullName>
    </recommendedName>
</protein>
<evidence type="ECO:0000256" key="1">
    <source>
        <dbReference type="SAM" id="SignalP"/>
    </source>
</evidence>
<dbReference type="OrthoDB" id="5933200at2"/>